<comment type="caution">
    <text evidence="3">The sequence shown here is derived from an EMBL/GenBank/DDBJ whole genome shotgun (WGS) entry which is preliminary data.</text>
</comment>
<gene>
    <name evidence="3" type="ORF">GCM10007108_05550</name>
</gene>
<dbReference type="Proteomes" id="UP000632195">
    <property type="component" value="Unassembled WGS sequence"/>
</dbReference>
<reference evidence="3" key="1">
    <citation type="journal article" date="2014" name="Int. J. Syst. Evol. Microbiol.">
        <title>Complete genome sequence of Corynebacterium casei LMG S-19264T (=DSM 44701T), isolated from a smear-ripened cheese.</title>
        <authorList>
            <consortium name="US DOE Joint Genome Institute (JGI-PGF)"/>
            <person name="Walter F."/>
            <person name="Albersmeier A."/>
            <person name="Kalinowski J."/>
            <person name="Ruckert C."/>
        </authorList>
    </citation>
    <scope>NUCLEOTIDE SEQUENCE</scope>
    <source>
        <strain evidence="3">JCM 13583</strain>
    </source>
</reference>
<evidence type="ECO:0000313" key="4">
    <source>
        <dbReference type="Proteomes" id="UP000632195"/>
    </source>
</evidence>
<dbReference type="RefSeq" id="WP_188680125.1">
    <property type="nucleotide sequence ID" value="NZ_BMNY01000001.1"/>
</dbReference>
<dbReference type="AlphaFoldDB" id="A0AA37F916"/>
<dbReference type="EMBL" id="BMNY01000001">
    <property type="protein sequence ID" value="GGM70352.1"/>
    <property type="molecule type" value="Genomic_DNA"/>
</dbReference>
<proteinExistence type="inferred from homology"/>
<dbReference type="PANTHER" id="PTHR43649">
    <property type="entry name" value="ARABINOSE-BINDING PROTEIN-RELATED"/>
    <property type="match status" value="1"/>
</dbReference>
<dbReference type="InterPro" id="IPR050490">
    <property type="entry name" value="Bact_solute-bd_prot1"/>
</dbReference>
<protein>
    <submittedName>
        <fullName evidence="3">Uncharacterized protein</fullName>
    </submittedName>
</protein>
<organism evidence="3 4">
    <name type="scientific">Thermogymnomonas acidicola</name>
    <dbReference type="NCBI Taxonomy" id="399579"/>
    <lineage>
        <taxon>Archaea</taxon>
        <taxon>Methanobacteriati</taxon>
        <taxon>Thermoplasmatota</taxon>
        <taxon>Thermoplasmata</taxon>
        <taxon>Thermoplasmatales</taxon>
        <taxon>Thermogymnomonas</taxon>
    </lineage>
</organism>
<evidence type="ECO:0000313" key="3">
    <source>
        <dbReference type="EMBL" id="GGM70352.1"/>
    </source>
</evidence>
<keyword evidence="4" id="KW-1185">Reference proteome</keyword>
<dbReference type="Gene3D" id="3.40.190.10">
    <property type="entry name" value="Periplasmic binding protein-like II"/>
    <property type="match status" value="3"/>
</dbReference>
<dbReference type="SUPFAM" id="SSF53850">
    <property type="entry name" value="Periplasmic binding protein-like II"/>
    <property type="match status" value="2"/>
</dbReference>
<dbReference type="PANTHER" id="PTHR43649:SF29">
    <property type="entry name" value="OSMOPROTECTIVE COMPOUNDS-BINDING PROTEIN GGTB"/>
    <property type="match status" value="1"/>
</dbReference>
<name>A0AA37F916_9ARCH</name>
<sequence>MIVIVAVVAYVETHRPAAQAQAQYLAVYPGPAGPVNSDHLVGGDVLAIAKGSPDMSALEQFIAYMMSPYVQQLYLNYTGFIPVDTNAYGQASASNNVVPTIYSPSNATVTIYYYDDITPTDASFVQNTIIATFESEFPNIHVHYINEQASDIVSGIEALESAATNGNISEPVVMSIDNLDVGVLFYGGYLANLTSAEPKLVPSDIIKSIQEVTQYEEKVFGGIYFITERVNIPLVWVNYTALKNAGIDSLPSNLTQLMTDAKILYQKYGVGMVNFQGHGGASTATELYQWMVQFGGNPLNFNDTGDVNAIWYLANLSKYFSPEYKTSYWATYKGLASNKYTIMDCQWPGSVNLTALGMKLVNQSDNVDQVSEQAINEGVFLRTPVPWITEWQTLMDQAWTYLIEDGHGTNYTNIYNELSSMNHSLYEYLLSNYNSTVAQEYEKGEFQPLLV</sequence>
<accession>A0AA37F916</accession>
<evidence type="ECO:0000256" key="2">
    <source>
        <dbReference type="ARBA" id="ARBA00022448"/>
    </source>
</evidence>
<comment type="similarity">
    <text evidence="1">Belongs to the bacterial solute-binding protein 1 family.</text>
</comment>
<reference evidence="3" key="2">
    <citation type="submission" date="2022-09" db="EMBL/GenBank/DDBJ databases">
        <authorList>
            <person name="Sun Q."/>
            <person name="Ohkuma M."/>
        </authorList>
    </citation>
    <scope>NUCLEOTIDE SEQUENCE</scope>
    <source>
        <strain evidence="3">JCM 13583</strain>
    </source>
</reference>
<keyword evidence="2" id="KW-0813">Transport</keyword>
<evidence type="ECO:0000256" key="1">
    <source>
        <dbReference type="ARBA" id="ARBA00008520"/>
    </source>
</evidence>